<name>A0A2R5FF21_NOSCO</name>
<dbReference type="Proteomes" id="UP000245124">
    <property type="component" value="Unassembled WGS sequence"/>
</dbReference>
<comment type="caution">
    <text evidence="2">The sequence shown here is derived from an EMBL/GenBank/DDBJ whole genome shotgun (WGS) entry which is preliminary data.</text>
</comment>
<organism evidence="2 3">
    <name type="scientific">Nostoc commune NIES-4072</name>
    <dbReference type="NCBI Taxonomy" id="2005467"/>
    <lineage>
        <taxon>Bacteria</taxon>
        <taxon>Bacillati</taxon>
        <taxon>Cyanobacteriota</taxon>
        <taxon>Cyanophyceae</taxon>
        <taxon>Nostocales</taxon>
        <taxon>Nostocaceae</taxon>
        <taxon>Nostoc</taxon>
    </lineage>
</organism>
<evidence type="ECO:0000313" key="3">
    <source>
        <dbReference type="Proteomes" id="UP000245124"/>
    </source>
</evidence>
<reference evidence="2 3" key="1">
    <citation type="submission" date="2017-06" db="EMBL/GenBank/DDBJ databases">
        <title>Genome sequencing of cyanobaciteial culture collection at National Institute for Environmental Studies (NIES).</title>
        <authorList>
            <person name="Hirose Y."/>
            <person name="Shimura Y."/>
            <person name="Fujisawa T."/>
            <person name="Nakamura Y."/>
            <person name="Kawachi M."/>
        </authorList>
    </citation>
    <scope>NUCLEOTIDE SEQUENCE [LARGE SCALE GENOMIC DNA]</scope>
    <source>
        <strain evidence="2 3">NIES-4072</strain>
    </source>
</reference>
<dbReference type="AlphaFoldDB" id="A0A2R5FF21"/>
<feature type="region of interest" description="Disordered" evidence="1">
    <location>
        <begin position="17"/>
        <end position="47"/>
    </location>
</feature>
<keyword evidence="3" id="KW-1185">Reference proteome</keyword>
<dbReference type="RefSeq" id="WP_109007340.1">
    <property type="nucleotide sequence ID" value="NZ_BDUD01000001.1"/>
</dbReference>
<accession>A0A2R5FF21</accession>
<feature type="compositionally biased region" description="Basic and acidic residues" evidence="1">
    <location>
        <begin position="23"/>
        <end position="33"/>
    </location>
</feature>
<dbReference type="EMBL" id="BDUD01000001">
    <property type="protein sequence ID" value="GBG17077.1"/>
    <property type="molecule type" value="Genomic_DNA"/>
</dbReference>
<protein>
    <submittedName>
        <fullName evidence="2">Uncharacterized protein</fullName>
    </submittedName>
</protein>
<proteinExistence type="predicted"/>
<feature type="compositionally biased region" description="Pro residues" evidence="1">
    <location>
        <begin position="36"/>
        <end position="47"/>
    </location>
</feature>
<evidence type="ECO:0000313" key="2">
    <source>
        <dbReference type="EMBL" id="GBG17077.1"/>
    </source>
</evidence>
<gene>
    <name evidence="2" type="ORF">NIES4072_07260</name>
</gene>
<evidence type="ECO:0000256" key="1">
    <source>
        <dbReference type="SAM" id="MobiDB-lite"/>
    </source>
</evidence>
<sequence>MESILFATLTATEEANLSGGRYGYKDKKKEENTKPAPTPTPTPTPPLLPSPLVNINTILQLNLVVLSKGVIASNTATIPK</sequence>